<evidence type="ECO:0000256" key="2">
    <source>
        <dbReference type="ARBA" id="ARBA00022723"/>
    </source>
</evidence>
<dbReference type="SMART" id="SM00389">
    <property type="entry name" value="HOX"/>
    <property type="match status" value="1"/>
</dbReference>
<evidence type="ECO:0000313" key="16">
    <source>
        <dbReference type="RefSeq" id="XP_017781002.1"/>
    </source>
</evidence>
<dbReference type="CDD" id="cd00086">
    <property type="entry name" value="homeodomain"/>
    <property type="match status" value="1"/>
</dbReference>
<keyword evidence="5 10" id="KW-0440">LIM domain</keyword>
<feature type="domain" description="LIM zinc-binding" evidence="13">
    <location>
        <begin position="41"/>
        <end position="99"/>
    </location>
</feature>
<keyword evidence="3" id="KW-0677">Repeat</keyword>
<dbReference type="PANTHER" id="PTHR24208:SF175">
    <property type="entry name" value="FI06571P"/>
    <property type="match status" value="1"/>
</dbReference>
<accession>A0ABM1N2F2</accession>
<evidence type="ECO:0000256" key="4">
    <source>
        <dbReference type="ARBA" id="ARBA00022833"/>
    </source>
</evidence>
<evidence type="ECO:0000259" key="13">
    <source>
        <dbReference type="PROSITE" id="PS50023"/>
    </source>
</evidence>
<dbReference type="GeneID" id="108565857"/>
<sequence>MLAASLNTDRNRLSEGFKRLSACISGEIQGDLNPMAGGLGPICGMCCRPISERFLLSVSDVSYHESCLQCSACGDPLMQTCFVKDTKLYCRIDYERLFIKKCLGCTERISPEELVMRACDNIFHLRCFTCVVCGIRLQKGDLYVIKQGQLFCRIDYEKEVEMLQGYGHGDFLCDDLLQTSRAHDGRRGPKRPRTILTTQQRRAFKASFEVSPKPCRKVREALAKDTGLSVRIVQVWFQNQRAKMKKMQKKARQDGGKGPKDADGDGEKKLSVKEEEQSPTSTPFFNDSCSDTETTGDAETLNDNKHFLQIKEEIENDSAFFKCNNNLALRQFAGLMQEKREDYIFDSGQPNVFMIPPISAHQAHHHHHHQHNATIINPIDRLYSMQNSYFCGEDENMMEQ</sequence>
<dbReference type="Pfam" id="PF00046">
    <property type="entry name" value="Homeodomain"/>
    <property type="match status" value="1"/>
</dbReference>
<name>A0ABM1N2F2_NICVS</name>
<feature type="region of interest" description="Disordered" evidence="12">
    <location>
        <begin position="244"/>
        <end position="298"/>
    </location>
</feature>
<evidence type="ECO:0000256" key="11">
    <source>
        <dbReference type="RuleBase" id="RU000682"/>
    </source>
</evidence>
<dbReference type="PROSITE" id="PS50071">
    <property type="entry name" value="HOMEOBOX_2"/>
    <property type="match status" value="1"/>
</dbReference>
<evidence type="ECO:0000256" key="6">
    <source>
        <dbReference type="ARBA" id="ARBA00023125"/>
    </source>
</evidence>
<evidence type="ECO:0000313" key="15">
    <source>
        <dbReference type="Proteomes" id="UP000695000"/>
    </source>
</evidence>
<dbReference type="Gene3D" id="1.10.10.60">
    <property type="entry name" value="Homeodomain-like"/>
    <property type="match status" value="1"/>
</dbReference>
<feature type="domain" description="LIM zinc-binding" evidence="13">
    <location>
        <begin position="100"/>
        <end position="162"/>
    </location>
</feature>
<evidence type="ECO:0000256" key="12">
    <source>
        <dbReference type="SAM" id="MobiDB-lite"/>
    </source>
</evidence>
<dbReference type="PROSITE" id="PS00478">
    <property type="entry name" value="LIM_DOMAIN_1"/>
    <property type="match status" value="2"/>
</dbReference>
<dbReference type="Pfam" id="PF00412">
    <property type="entry name" value="LIM"/>
    <property type="match status" value="2"/>
</dbReference>
<dbReference type="Proteomes" id="UP000695000">
    <property type="component" value="Unplaced"/>
</dbReference>
<feature type="domain" description="Homeobox" evidence="14">
    <location>
        <begin position="187"/>
        <end position="247"/>
    </location>
</feature>
<dbReference type="InterPro" id="IPR001356">
    <property type="entry name" value="HD"/>
</dbReference>
<evidence type="ECO:0000256" key="8">
    <source>
        <dbReference type="ARBA" id="ARBA00023242"/>
    </source>
</evidence>
<evidence type="ECO:0000256" key="10">
    <source>
        <dbReference type="PROSITE-ProRule" id="PRU00125"/>
    </source>
</evidence>
<evidence type="ECO:0000256" key="7">
    <source>
        <dbReference type="ARBA" id="ARBA00023155"/>
    </source>
</evidence>
<evidence type="ECO:0000256" key="3">
    <source>
        <dbReference type="ARBA" id="ARBA00022737"/>
    </source>
</evidence>
<keyword evidence="2 10" id="KW-0479">Metal-binding</keyword>
<feature type="compositionally biased region" description="Basic and acidic residues" evidence="12">
    <location>
        <begin position="251"/>
        <end position="276"/>
    </location>
</feature>
<keyword evidence="4 10" id="KW-0862">Zinc</keyword>
<feature type="compositionally biased region" description="Polar residues" evidence="12">
    <location>
        <begin position="278"/>
        <end position="297"/>
    </location>
</feature>
<keyword evidence="15" id="KW-1185">Reference proteome</keyword>
<keyword evidence="8 9" id="KW-0539">Nucleus</keyword>
<proteinExistence type="predicted"/>
<reference evidence="16" key="1">
    <citation type="submission" date="2025-08" db="UniProtKB">
        <authorList>
            <consortium name="RefSeq"/>
        </authorList>
    </citation>
    <scope>IDENTIFICATION</scope>
</reference>
<feature type="DNA-binding region" description="Homeobox" evidence="9">
    <location>
        <begin position="189"/>
        <end position="248"/>
    </location>
</feature>
<dbReference type="InterPro" id="IPR009057">
    <property type="entry name" value="Homeodomain-like_sf"/>
</dbReference>
<dbReference type="InterPro" id="IPR050453">
    <property type="entry name" value="LIM_Homeobox_TF"/>
</dbReference>
<dbReference type="PROSITE" id="PS00027">
    <property type="entry name" value="HOMEOBOX_1"/>
    <property type="match status" value="1"/>
</dbReference>
<dbReference type="PROSITE" id="PS50023">
    <property type="entry name" value="LIM_DOMAIN_2"/>
    <property type="match status" value="2"/>
</dbReference>
<dbReference type="SUPFAM" id="SSF57716">
    <property type="entry name" value="Glucocorticoid receptor-like (DNA-binding domain)"/>
    <property type="match status" value="2"/>
</dbReference>
<evidence type="ECO:0000256" key="9">
    <source>
        <dbReference type="PROSITE-ProRule" id="PRU00108"/>
    </source>
</evidence>
<keyword evidence="6 9" id="KW-0238">DNA-binding</keyword>
<dbReference type="PANTHER" id="PTHR24208">
    <property type="entry name" value="LIM/HOMEOBOX PROTEIN LHX"/>
    <property type="match status" value="1"/>
</dbReference>
<organism evidence="15 16">
    <name type="scientific">Nicrophorus vespilloides</name>
    <name type="common">Boreal carrion beetle</name>
    <dbReference type="NCBI Taxonomy" id="110193"/>
    <lineage>
        <taxon>Eukaryota</taxon>
        <taxon>Metazoa</taxon>
        <taxon>Ecdysozoa</taxon>
        <taxon>Arthropoda</taxon>
        <taxon>Hexapoda</taxon>
        <taxon>Insecta</taxon>
        <taxon>Pterygota</taxon>
        <taxon>Neoptera</taxon>
        <taxon>Endopterygota</taxon>
        <taxon>Coleoptera</taxon>
        <taxon>Polyphaga</taxon>
        <taxon>Staphyliniformia</taxon>
        <taxon>Silphidae</taxon>
        <taxon>Nicrophorinae</taxon>
        <taxon>Nicrophorus</taxon>
    </lineage>
</organism>
<evidence type="ECO:0000256" key="1">
    <source>
        <dbReference type="ARBA" id="ARBA00004123"/>
    </source>
</evidence>
<dbReference type="SMART" id="SM00132">
    <property type="entry name" value="LIM"/>
    <property type="match status" value="2"/>
</dbReference>
<dbReference type="Gene3D" id="2.10.110.10">
    <property type="entry name" value="Cysteine Rich Protein"/>
    <property type="match status" value="2"/>
</dbReference>
<keyword evidence="7 9" id="KW-0371">Homeobox</keyword>
<dbReference type="RefSeq" id="XP_017781002.1">
    <property type="nucleotide sequence ID" value="XM_017925513.1"/>
</dbReference>
<dbReference type="InterPro" id="IPR017970">
    <property type="entry name" value="Homeobox_CS"/>
</dbReference>
<evidence type="ECO:0000256" key="5">
    <source>
        <dbReference type="ARBA" id="ARBA00023038"/>
    </source>
</evidence>
<evidence type="ECO:0000259" key="14">
    <source>
        <dbReference type="PROSITE" id="PS50071"/>
    </source>
</evidence>
<protein>
    <submittedName>
        <fullName evidence="16">LIM homeobox transcription factor 1-beta-like</fullName>
    </submittedName>
</protein>
<dbReference type="SUPFAM" id="SSF46689">
    <property type="entry name" value="Homeodomain-like"/>
    <property type="match status" value="1"/>
</dbReference>
<comment type="subcellular location">
    <subcellularLocation>
        <location evidence="1 9 11">Nucleus</location>
    </subcellularLocation>
</comment>
<dbReference type="InterPro" id="IPR001781">
    <property type="entry name" value="Znf_LIM"/>
</dbReference>
<gene>
    <name evidence="16" type="primary">LOC108565857</name>
</gene>